<dbReference type="InterPro" id="IPR036388">
    <property type="entry name" value="WH-like_DNA-bd_sf"/>
</dbReference>
<dbReference type="PROSITE" id="PS50043">
    <property type="entry name" value="HTH_LUXR_2"/>
    <property type="match status" value="1"/>
</dbReference>
<keyword evidence="7" id="KW-1185">Reference proteome</keyword>
<dbReference type="InterPro" id="IPR016032">
    <property type="entry name" value="Sig_transdc_resp-reg_C-effctor"/>
</dbReference>
<evidence type="ECO:0000256" key="2">
    <source>
        <dbReference type="ARBA" id="ARBA00023125"/>
    </source>
</evidence>
<keyword evidence="1" id="KW-0805">Transcription regulation</keyword>
<gene>
    <name evidence="6" type="ORF">GON03_12290</name>
</gene>
<dbReference type="GO" id="GO:0003677">
    <property type="term" value="F:DNA binding"/>
    <property type="evidence" value="ECO:0007669"/>
    <property type="project" value="UniProtKB-KW"/>
</dbReference>
<evidence type="ECO:0000256" key="1">
    <source>
        <dbReference type="ARBA" id="ARBA00023015"/>
    </source>
</evidence>
<protein>
    <recommendedName>
        <fullName evidence="5">HTH luxR-type domain-containing protein</fullName>
    </recommendedName>
</protein>
<dbReference type="PANTHER" id="PTHR44688">
    <property type="entry name" value="DNA-BINDING TRANSCRIPTIONAL ACTIVATOR DEVR_DOSR"/>
    <property type="match status" value="1"/>
</dbReference>
<evidence type="ECO:0000256" key="3">
    <source>
        <dbReference type="ARBA" id="ARBA00023163"/>
    </source>
</evidence>
<name>A0A6L6XRK5_9ACTN</name>
<dbReference type="EMBL" id="WSEK01000004">
    <property type="protein sequence ID" value="MVQ49964.1"/>
    <property type="molecule type" value="Genomic_DNA"/>
</dbReference>
<dbReference type="PROSITE" id="PS00622">
    <property type="entry name" value="HTH_LUXR_1"/>
    <property type="match status" value="1"/>
</dbReference>
<dbReference type="SUPFAM" id="SSF46894">
    <property type="entry name" value="C-terminal effector domain of the bipartite response regulators"/>
    <property type="match status" value="1"/>
</dbReference>
<dbReference type="InterPro" id="IPR000792">
    <property type="entry name" value="Tscrpt_reg_LuxR_C"/>
</dbReference>
<evidence type="ECO:0000256" key="4">
    <source>
        <dbReference type="SAM" id="MobiDB-lite"/>
    </source>
</evidence>
<keyword evidence="2" id="KW-0238">DNA-binding</keyword>
<evidence type="ECO:0000313" key="6">
    <source>
        <dbReference type="EMBL" id="MVQ49964.1"/>
    </source>
</evidence>
<sequence>MRGRESAAIEVAEEVLAQVEARGLDADYSVGRARLVRQLSQLNSVPLRRGIAEIAHDPVPAHPSDLATRFWIRTRRSRLELAHGSVAGAELALEVPLETPPLPVHLAVGLLLERAFLAGLSGDAPLLARIHDQLAELDARAEAALVRGLRADFLGDRRAALRHLGEAAQAPVRSQPAVRAIALVAQAQLADALGERDRALALLQEASLETAVRRNAVAFLGWCRHGTPVPDLVQRLLAGHTDPWLSEVLADIAGLAGITAFFGPSTASPREREGEPATTIRPTLSPRERDVLHELARGSTYADIAANLFVSENTVKTHVSSLYAKLSVNRRSAALAAARAMNLL</sequence>
<dbReference type="AlphaFoldDB" id="A0A6L6XRK5"/>
<dbReference type="PANTHER" id="PTHR44688:SF16">
    <property type="entry name" value="DNA-BINDING TRANSCRIPTIONAL ACTIVATOR DEVR_DOSR"/>
    <property type="match status" value="1"/>
</dbReference>
<dbReference type="Pfam" id="PF00196">
    <property type="entry name" value="GerE"/>
    <property type="match status" value="1"/>
</dbReference>
<feature type="domain" description="HTH luxR-type" evidence="5">
    <location>
        <begin position="277"/>
        <end position="342"/>
    </location>
</feature>
<proteinExistence type="predicted"/>
<dbReference type="Proteomes" id="UP000473525">
    <property type="component" value="Unassembled WGS sequence"/>
</dbReference>
<evidence type="ECO:0000259" key="5">
    <source>
        <dbReference type="PROSITE" id="PS50043"/>
    </source>
</evidence>
<accession>A0A6L6XRK5</accession>
<dbReference type="CDD" id="cd06170">
    <property type="entry name" value="LuxR_C_like"/>
    <property type="match status" value="1"/>
</dbReference>
<dbReference type="PRINTS" id="PR00038">
    <property type="entry name" value="HTHLUXR"/>
</dbReference>
<dbReference type="SMART" id="SM00421">
    <property type="entry name" value="HTH_LUXR"/>
    <property type="match status" value="1"/>
</dbReference>
<dbReference type="GO" id="GO:0006355">
    <property type="term" value="P:regulation of DNA-templated transcription"/>
    <property type="evidence" value="ECO:0007669"/>
    <property type="project" value="InterPro"/>
</dbReference>
<keyword evidence="3" id="KW-0804">Transcription</keyword>
<dbReference type="Gene3D" id="1.10.10.10">
    <property type="entry name" value="Winged helix-like DNA-binding domain superfamily/Winged helix DNA-binding domain"/>
    <property type="match status" value="1"/>
</dbReference>
<reference evidence="6 7" key="1">
    <citation type="submission" date="2019-12" db="EMBL/GenBank/DDBJ databases">
        <authorList>
            <person name="Huq M.A."/>
        </authorList>
    </citation>
    <scope>NUCLEOTIDE SEQUENCE [LARGE SCALE GENOMIC DNA]</scope>
    <source>
        <strain evidence="6 7">MAH-18</strain>
    </source>
</reference>
<feature type="region of interest" description="Disordered" evidence="4">
    <location>
        <begin position="266"/>
        <end position="285"/>
    </location>
</feature>
<organism evidence="6 7">
    <name type="scientific">Nocardioides agri</name>
    <dbReference type="NCBI Taxonomy" id="2682843"/>
    <lineage>
        <taxon>Bacteria</taxon>
        <taxon>Bacillati</taxon>
        <taxon>Actinomycetota</taxon>
        <taxon>Actinomycetes</taxon>
        <taxon>Propionibacteriales</taxon>
        <taxon>Nocardioidaceae</taxon>
        <taxon>Nocardioides</taxon>
    </lineage>
</organism>
<evidence type="ECO:0000313" key="7">
    <source>
        <dbReference type="Proteomes" id="UP000473525"/>
    </source>
</evidence>
<comment type="caution">
    <text evidence="6">The sequence shown here is derived from an EMBL/GenBank/DDBJ whole genome shotgun (WGS) entry which is preliminary data.</text>
</comment>